<dbReference type="InterPro" id="IPR006283">
    <property type="entry name" value="ThiL-like"/>
</dbReference>
<accession>A0A1I3X6F4</accession>
<dbReference type="PANTHER" id="PTHR30270:SF0">
    <property type="entry name" value="THIAMINE-MONOPHOSPHATE KINASE"/>
    <property type="match status" value="1"/>
</dbReference>
<keyword evidence="2" id="KW-0808">Transferase</keyword>
<evidence type="ECO:0000256" key="2">
    <source>
        <dbReference type="HAMAP-Rule" id="MF_02128"/>
    </source>
</evidence>
<dbReference type="InterPro" id="IPR036921">
    <property type="entry name" value="PurM-like_N_sf"/>
</dbReference>
<dbReference type="InterPro" id="IPR036676">
    <property type="entry name" value="PurM-like_C_sf"/>
</dbReference>
<feature type="binding site" evidence="2">
    <location>
        <begin position="121"/>
        <end position="122"/>
    </location>
    <ligand>
        <name>ATP</name>
        <dbReference type="ChEBI" id="CHEBI:30616"/>
    </ligand>
</feature>
<dbReference type="SUPFAM" id="SSF56042">
    <property type="entry name" value="PurM C-terminal domain-like"/>
    <property type="match status" value="1"/>
</dbReference>
<feature type="binding site" evidence="2">
    <location>
        <position position="71"/>
    </location>
    <ligand>
        <name>Mg(2+)</name>
        <dbReference type="ChEBI" id="CHEBI:18420"/>
        <label>2</label>
    </ligand>
</feature>
<feature type="binding site" evidence="2">
    <location>
        <position position="214"/>
    </location>
    <ligand>
        <name>Mg(2+)</name>
        <dbReference type="ChEBI" id="CHEBI:18420"/>
        <label>5</label>
    </ligand>
</feature>
<dbReference type="CDD" id="cd02194">
    <property type="entry name" value="ThiL"/>
    <property type="match status" value="1"/>
</dbReference>
<evidence type="ECO:0000313" key="5">
    <source>
        <dbReference type="EMBL" id="SFK14471.1"/>
    </source>
</evidence>
<feature type="binding site" evidence="2">
    <location>
        <position position="42"/>
    </location>
    <ligand>
        <name>Mg(2+)</name>
        <dbReference type="ChEBI" id="CHEBI:18420"/>
        <label>1</label>
    </ligand>
</feature>
<feature type="binding site" evidence="2">
    <location>
        <position position="262"/>
    </location>
    <ligand>
        <name>substrate</name>
    </ligand>
</feature>
<organism evidence="5 6">
    <name type="scientific">Nitrosomonas aestuarii</name>
    <dbReference type="NCBI Taxonomy" id="52441"/>
    <lineage>
        <taxon>Bacteria</taxon>
        <taxon>Pseudomonadati</taxon>
        <taxon>Pseudomonadota</taxon>
        <taxon>Betaproteobacteria</taxon>
        <taxon>Nitrosomonadales</taxon>
        <taxon>Nitrosomonadaceae</taxon>
        <taxon>Nitrosomonas</taxon>
    </lineage>
</organism>
<evidence type="ECO:0000256" key="1">
    <source>
        <dbReference type="ARBA" id="ARBA00022977"/>
    </source>
</evidence>
<gene>
    <name evidence="2" type="primary">thiL</name>
    <name evidence="5" type="ORF">SAMN05216302_1001111</name>
</gene>
<feature type="binding site" evidence="2">
    <location>
        <position position="43"/>
    </location>
    <ligand>
        <name>Mg(2+)</name>
        <dbReference type="ChEBI" id="CHEBI:18420"/>
        <label>1</label>
    </ligand>
</feature>
<evidence type="ECO:0000313" key="6">
    <source>
        <dbReference type="Proteomes" id="UP000199533"/>
    </source>
</evidence>
<dbReference type="SUPFAM" id="SSF55326">
    <property type="entry name" value="PurM N-terminal domain-like"/>
    <property type="match status" value="1"/>
</dbReference>
<dbReference type="InterPro" id="IPR010918">
    <property type="entry name" value="PurM-like_C_dom"/>
</dbReference>
<dbReference type="PIRSF" id="PIRSF005303">
    <property type="entry name" value="Thiam_monoph_kin"/>
    <property type="match status" value="1"/>
</dbReference>
<keyword evidence="2" id="KW-0067">ATP-binding</keyword>
<feature type="binding site" evidence="2">
    <location>
        <position position="122"/>
    </location>
    <ligand>
        <name>Mg(2+)</name>
        <dbReference type="ChEBI" id="CHEBI:18420"/>
        <label>1</label>
    </ligand>
</feature>
<dbReference type="NCBIfam" id="TIGR01379">
    <property type="entry name" value="thiL"/>
    <property type="match status" value="1"/>
</dbReference>
<comment type="caution">
    <text evidence="2">Lacks conserved residue(s) required for the propagation of feature annotation.</text>
</comment>
<protein>
    <recommendedName>
        <fullName evidence="2">Thiamine-monophosphate kinase</fullName>
        <shortName evidence="2">TMP kinase</shortName>
        <shortName evidence="2">Thiamine-phosphate kinase</shortName>
        <ecNumber evidence="2">2.7.4.16</ecNumber>
    </recommendedName>
</protein>
<dbReference type="HAMAP" id="MF_02128">
    <property type="entry name" value="TMP_kinase"/>
    <property type="match status" value="1"/>
</dbReference>
<proteinExistence type="inferred from homology"/>
<feature type="binding site" evidence="2">
    <location>
        <position position="50"/>
    </location>
    <ligand>
        <name>substrate</name>
    </ligand>
</feature>
<dbReference type="GO" id="GO:0005524">
    <property type="term" value="F:ATP binding"/>
    <property type="evidence" value="ECO:0007669"/>
    <property type="project" value="UniProtKB-UniRule"/>
</dbReference>
<keyword evidence="2 5" id="KW-0418">Kinase</keyword>
<keyword evidence="2" id="KW-0460">Magnesium</keyword>
<dbReference type="GO" id="GO:0009229">
    <property type="term" value="P:thiamine diphosphate biosynthetic process"/>
    <property type="evidence" value="ECO:0007669"/>
    <property type="project" value="UniProtKB-UniRule"/>
</dbReference>
<name>A0A1I3X6F4_9PROT</name>
<feature type="domain" description="PurM-like N-terminal" evidence="3">
    <location>
        <begin position="24"/>
        <end position="137"/>
    </location>
</feature>
<dbReference type="Proteomes" id="UP000199533">
    <property type="component" value="Unassembled WGS sequence"/>
</dbReference>
<feature type="binding site" evidence="2">
    <location>
        <position position="211"/>
    </location>
    <ligand>
        <name>Mg(2+)</name>
        <dbReference type="ChEBI" id="CHEBI:18420"/>
        <label>3</label>
    </ligand>
</feature>
<keyword evidence="2" id="KW-0547">Nucleotide-binding</keyword>
<feature type="domain" description="PurM-like C-terminal" evidence="4">
    <location>
        <begin position="190"/>
        <end position="300"/>
    </location>
</feature>
<feature type="binding site" evidence="2">
    <location>
        <position position="71"/>
    </location>
    <ligand>
        <name>Mg(2+)</name>
        <dbReference type="ChEBI" id="CHEBI:18420"/>
        <label>4</label>
    </ligand>
</feature>
<comment type="function">
    <text evidence="2">Catalyzes the ATP-dependent phosphorylation of thiamine-monophosphate (TMP) to form thiamine-pyrophosphate (TPP), the active form of vitamin B1.</text>
</comment>
<sequence>MSSEFEIIQRYFKRPTNDTILGIGDDAAIIAPTAKMELAISTDTLVSGQHFFEDVDPYKLGYKAISVNLSDMAAMGARPRWVTLSLTLPKKLIEYNEVWLSEFARGFHELAQMHHVALIGGDTTSGPLNIGVQIIGEIESGQSLRRDGAKSGDDIWVSGYLGDAALALKFELQKIKLTDKEAELCMSALHMPIARIELGQLLTGLAHSAIDISDGLMADLGHILVSSRSAAIIQLEAVPCSEVLKRFLPSSLAVQCLLAGGDDYELCFTAPKKNRNSIESIAQKLKIPLTMIGEITQGEGLLVMDAEGREITVEKRGYDHFAS</sequence>
<dbReference type="STRING" id="52441.SAMN05216302_1001111"/>
<dbReference type="GO" id="GO:0009030">
    <property type="term" value="F:thiamine-phosphate kinase activity"/>
    <property type="evidence" value="ECO:0007669"/>
    <property type="project" value="UniProtKB-UniRule"/>
</dbReference>
<dbReference type="GO" id="GO:0000287">
    <property type="term" value="F:magnesium ion binding"/>
    <property type="evidence" value="ECO:0007669"/>
    <property type="project" value="UniProtKB-UniRule"/>
</dbReference>
<feature type="binding site" evidence="2">
    <location>
        <position position="41"/>
    </location>
    <ligand>
        <name>Mg(2+)</name>
        <dbReference type="ChEBI" id="CHEBI:18420"/>
        <label>4</label>
    </ligand>
</feature>
<dbReference type="AlphaFoldDB" id="A0A1I3X6F4"/>
<evidence type="ECO:0000259" key="4">
    <source>
        <dbReference type="Pfam" id="PF02769"/>
    </source>
</evidence>
<evidence type="ECO:0000259" key="3">
    <source>
        <dbReference type="Pfam" id="PF00586"/>
    </source>
</evidence>
<keyword evidence="6" id="KW-1185">Reference proteome</keyword>
<feature type="binding site" evidence="2">
    <location>
        <position position="26"/>
    </location>
    <ligand>
        <name>Mg(2+)</name>
        <dbReference type="ChEBI" id="CHEBI:18420"/>
        <label>3</label>
    </ligand>
</feature>
<feature type="binding site" evidence="2">
    <location>
        <position position="71"/>
    </location>
    <ligand>
        <name>Mg(2+)</name>
        <dbReference type="ChEBI" id="CHEBI:18420"/>
        <label>3</label>
    </ligand>
</feature>
<dbReference type="GO" id="GO:0009228">
    <property type="term" value="P:thiamine biosynthetic process"/>
    <property type="evidence" value="ECO:0007669"/>
    <property type="project" value="UniProtKB-KW"/>
</dbReference>
<reference evidence="6" key="1">
    <citation type="submission" date="2016-10" db="EMBL/GenBank/DDBJ databases">
        <authorList>
            <person name="Varghese N."/>
            <person name="Submissions S."/>
        </authorList>
    </citation>
    <scope>NUCLEOTIDE SEQUENCE [LARGE SCALE GENOMIC DNA]</scope>
    <source>
        <strain evidence="6">Nm69</strain>
    </source>
</reference>
<feature type="binding site" evidence="2">
    <location>
        <position position="146"/>
    </location>
    <ligand>
        <name>ATP</name>
        <dbReference type="ChEBI" id="CHEBI:30616"/>
    </ligand>
</feature>
<dbReference type="EC" id="2.7.4.16" evidence="2"/>
<feature type="binding site" evidence="2">
    <location>
        <position position="318"/>
    </location>
    <ligand>
        <name>substrate</name>
    </ligand>
</feature>
<dbReference type="RefSeq" id="WP_090696360.1">
    <property type="nucleotide sequence ID" value="NZ_FOSP01000001.1"/>
</dbReference>
<dbReference type="Pfam" id="PF02769">
    <property type="entry name" value="AIRS_C"/>
    <property type="match status" value="1"/>
</dbReference>
<keyword evidence="2" id="KW-0479">Metal-binding</keyword>
<dbReference type="OrthoDB" id="9802811at2"/>
<feature type="binding site" evidence="2">
    <location>
        <position position="43"/>
    </location>
    <ligand>
        <name>Mg(2+)</name>
        <dbReference type="ChEBI" id="CHEBI:18420"/>
        <label>2</label>
    </ligand>
</feature>
<keyword evidence="1 2" id="KW-0784">Thiamine biosynthesis</keyword>
<dbReference type="Pfam" id="PF00586">
    <property type="entry name" value="AIRS"/>
    <property type="match status" value="1"/>
</dbReference>
<dbReference type="UniPathway" id="UPA00060">
    <property type="reaction ID" value="UER00142"/>
</dbReference>
<feature type="binding site" evidence="2">
    <location>
        <position position="26"/>
    </location>
    <ligand>
        <name>Mg(2+)</name>
        <dbReference type="ChEBI" id="CHEBI:18420"/>
        <label>4</label>
    </ligand>
</feature>
<comment type="pathway">
    <text evidence="2">Cofactor biosynthesis; thiamine diphosphate biosynthesis; thiamine diphosphate from thiamine phosphate: step 1/1.</text>
</comment>
<comment type="similarity">
    <text evidence="2">Belongs to the thiamine-monophosphate kinase family.</text>
</comment>
<dbReference type="Gene3D" id="3.30.1330.10">
    <property type="entry name" value="PurM-like, N-terminal domain"/>
    <property type="match status" value="1"/>
</dbReference>
<dbReference type="Gene3D" id="3.90.650.10">
    <property type="entry name" value="PurM-like C-terminal domain"/>
    <property type="match status" value="1"/>
</dbReference>
<comment type="miscellaneous">
    <text evidence="2">Reaction mechanism of ThiL seems to utilize a direct, inline transfer of the gamma-phosphate of ATP to TMP rather than a phosphorylated enzyme intermediate.</text>
</comment>
<dbReference type="InterPro" id="IPR016188">
    <property type="entry name" value="PurM-like_N"/>
</dbReference>
<dbReference type="EMBL" id="FOSP01000001">
    <property type="protein sequence ID" value="SFK14471.1"/>
    <property type="molecule type" value="Genomic_DNA"/>
</dbReference>
<feature type="binding site" evidence="2">
    <location>
        <position position="213"/>
    </location>
    <ligand>
        <name>ATP</name>
        <dbReference type="ChEBI" id="CHEBI:30616"/>
    </ligand>
</feature>
<dbReference type="PANTHER" id="PTHR30270">
    <property type="entry name" value="THIAMINE-MONOPHOSPHATE KINASE"/>
    <property type="match status" value="1"/>
</dbReference>
<comment type="catalytic activity">
    <reaction evidence="2">
        <text>thiamine phosphate + ATP = thiamine diphosphate + ADP</text>
        <dbReference type="Rhea" id="RHEA:15913"/>
        <dbReference type="ChEBI" id="CHEBI:30616"/>
        <dbReference type="ChEBI" id="CHEBI:37575"/>
        <dbReference type="ChEBI" id="CHEBI:58937"/>
        <dbReference type="ChEBI" id="CHEBI:456216"/>
        <dbReference type="EC" id="2.7.4.16"/>
    </reaction>
</comment>